<evidence type="ECO:0000313" key="3">
    <source>
        <dbReference type="Proteomes" id="UP000681720"/>
    </source>
</evidence>
<dbReference type="EMBL" id="CAJOBH010129257">
    <property type="protein sequence ID" value="CAF4749264.1"/>
    <property type="molecule type" value="Genomic_DNA"/>
</dbReference>
<evidence type="ECO:0000313" key="1">
    <source>
        <dbReference type="EMBL" id="CAF4749264.1"/>
    </source>
</evidence>
<dbReference type="Proteomes" id="UP000681967">
    <property type="component" value="Unassembled WGS sequence"/>
</dbReference>
<dbReference type="EMBL" id="CAJOBJ010205578">
    <property type="protein sequence ID" value="CAF4995841.1"/>
    <property type="molecule type" value="Genomic_DNA"/>
</dbReference>
<evidence type="ECO:0000313" key="2">
    <source>
        <dbReference type="EMBL" id="CAF4995841.1"/>
    </source>
</evidence>
<comment type="caution">
    <text evidence="2">The sequence shown here is derived from an EMBL/GenBank/DDBJ whole genome shotgun (WGS) entry which is preliminary data.</text>
</comment>
<gene>
    <name evidence="1" type="ORF">BYL167_LOCUS46030</name>
    <name evidence="2" type="ORF">GIL414_LOCUS56934</name>
</gene>
<protein>
    <submittedName>
        <fullName evidence="2">Uncharacterized protein</fullName>
    </submittedName>
</protein>
<proteinExistence type="predicted"/>
<organism evidence="2 3">
    <name type="scientific">Rotaria magnacalcarata</name>
    <dbReference type="NCBI Taxonomy" id="392030"/>
    <lineage>
        <taxon>Eukaryota</taxon>
        <taxon>Metazoa</taxon>
        <taxon>Spiralia</taxon>
        <taxon>Gnathifera</taxon>
        <taxon>Rotifera</taxon>
        <taxon>Eurotatoria</taxon>
        <taxon>Bdelloidea</taxon>
        <taxon>Philodinida</taxon>
        <taxon>Philodinidae</taxon>
        <taxon>Rotaria</taxon>
    </lineage>
</organism>
<name>A0A8S3DQR3_9BILA</name>
<reference evidence="2" key="1">
    <citation type="submission" date="2021-02" db="EMBL/GenBank/DDBJ databases">
        <authorList>
            <person name="Nowell W R."/>
        </authorList>
    </citation>
    <scope>NUCLEOTIDE SEQUENCE</scope>
</reference>
<dbReference type="AlphaFoldDB" id="A0A8S3DQR3"/>
<feature type="non-terminal residue" evidence="2">
    <location>
        <position position="1"/>
    </location>
</feature>
<sequence>MDVAAVVAIMPSLDLFIEHDADRLSSLMMNLQPTIEKD</sequence>
<dbReference type="Proteomes" id="UP000681720">
    <property type="component" value="Unassembled WGS sequence"/>
</dbReference>
<accession>A0A8S3DQR3</accession>